<comment type="caution">
    <text evidence="9">The sequence shown here is derived from an EMBL/GenBank/DDBJ whole genome shotgun (WGS) entry which is preliminary data.</text>
</comment>
<evidence type="ECO:0000256" key="2">
    <source>
        <dbReference type="ARBA" id="ARBA00022448"/>
    </source>
</evidence>
<keyword evidence="4 8" id="KW-0406">Ion transport</keyword>
<keyword evidence="3 8" id="KW-0375">Hydrogen ion transport</keyword>
<gene>
    <name evidence="8" type="primary">atpH</name>
    <name evidence="9" type="ORF">WJX64_07755</name>
</gene>
<keyword evidence="2 8" id="KW-0813">Transport</keyword>
<evidence type="ECO:0000256" key="1">
    <source>
        <dbReference type="ARBA" id="ARBA00004370"/>
    </source>
</evidence>
<evidence type="ECO:0000313" key="9">
    <source>
        <dbReference type="EMBL" id="MEN1946435.1"/>
    </source>
</evidence>
<comment type="function">
    <text evidence="8">F(1)F(0) ATP synthase produces ATP from ADP in the presence of a proton or sodium gradient. F-type ATPases consist of two structural domains, F(1) containing the extramembraneous catalytic core and F(0) containing the membrane proton channel, linked together by a central stalk and a peripheral stalk. During catalysis, ATP synthesis in the catalytic domain of F(1) is coupled via a rotary mechanism of the central stalk subunits to proton translocation.</text>
</comment>
<dbReference type="NCBIfam" id="TIGR01145">
    <property type="entry name" value="ATP_synt_delta"/>
    <property type="match status" value="1"/>
</dbReference>
<evidence type="ECO:0000256" key="7">
    <source>
        <dbReference type="ARBA" id="ARBA00023310"/>
    </source>
</evidence>
<evidence type="ECO:0000256" key="5">
    <source>
        <dbReference type="ARBA" id="ARBA00023136"/>
    </source>
</evidence>
<proteinExistence type="inferred from homology"/>
<comment type="similarity">
    <text evidence="8">Belongs to the ATPase delta chain family.</text>
</comment>
<reference evidence="9 10" key="1">
    <citation type="submission" date="2024-03" db="EMBL/GenBank/DDBJ databases">
        <title>YIM 134122 draft genome.</title>
        <authorList>
            <person name="Zuo S."/>
            <person name="Xiong L."/>
        </authorList>
    </citation>
    <scope>NUCLEOTIDE SEQUENCE [LARGE SCALE GENOMIC DNA]</scope>
    <source>
        <strain evidence="9 10">YIM 134122</strain>
    </source>
</reference>
<dbReference type="InterPro" id="IPR020781">
    <property type="entry name" value="ATPase_OSCP/d_CS"/>
</dbReference>
<comment type="function">
    <text evidence="8">This protein is part of the stalk that links CF(0) to CF(1). It either transmits conformational changes from CF(0) to CF(1) or is implicated in proton conduction.</text>
</comment>
<dbReference type="EMBL" id="JBCLVG010000001">
    <property type="protein sequence ID" value="MEN1946435.1"/>
    <property type="molecule type" value="Genomic_DNA"/>
</dbReference>
<protein>
    <recommendedName>
        <fullName evidence="8">ATP synthase subunit delta</fullName>
    </recommendedName>
    <alternativeName>
        <fullName evidence="8">ATP synthase F(1) sector subunit delta</fullName>
    </alternativeName>
    <alternativeName>
        <fullName evidence="8">F-type ATPase subunit delta</fullName>
        <shortName evidence="8">F-ATPase subunit delta</shortName>
    </alternativeName>
</protein>
<dbReference type="InterPro" id="IPR000711">
    <property type="entry name" value="ATPase_OSCP/dsu"/>
</dbReference>
<keyword evidence="7 8" id="KW-0066">ATP synthesis</keyword>
<evidence type="ECO:0000256" key="8">
    <source>
        <dbReference type="HAMAP-Rule" id="MF_01416"/>
    </source>
</evidence>
<organism evidence="9 10">
    <name type="scientific">Leifsonia stereocauli</name>
    <dbReference type="NCBI Taxonomy" id="3134136"/>
    <lineage>
        <taxon>Bacteria</taxon>
        <taxon>Bacillati</taxon>
        <taxon>Actinomycetota</taxon>
        <taxon>Actinomycetes</taxon>
        <taxon>Micrococcales</taxon>
        <taxon>Microbacteriaceae</taxon>
        <taxon>Leifsonia</taxon>
    </lineage>
</organism>
<dbReference type="PANTHER" id="PTHR11910">
    <property type="entry name" value="ATP SYNTHASE DELTA CHAIN"/>
    <property type="match status" value="1"/>
</dbReference>
<sequence length="265" mass="26945">MGSATREALVSARAALTAQGGTADLATGEALLAAARVIGSSPQLLTALSDNGAEPEAKKALVSSVFSSTVTPAALALLGEIASARWSDADDVLEGIEDLGLRVVAASSPEGSNVDDELFSFGRSVSSNAELELALSSKLGSNEAKAALVDTLLAGKASKQAVVILSHLVQQPRGRRIGELVRYAASVVAAESGYAVATVTSAAIISDAQVERLAAGLSAKYGKNLRINQVVDPSVIGGLRVQVGDDVIDGSVAKRLDDVRLQLAG</sequence>
<dbReference type="Proteomes" id="UP001425155">
    <property type="component" value="Unassembled WGS sequence"/>
</dbReference>
<evidence type="ECO:0000256" key="4">
    <source>
        <dbReference type="ARBA" id="ARBA00023065"/>
    </source>
</evidence>
<comment type="subcellular location">
    <subcellularLocation>
        <location evidence="8">Cell membrane</location>
        <topology evidence="8">Peripheral membrane protein</topology>
    </subcellularLocation>
    <subcellularLocation>
        <location evidence="1">Membrane</location>
    </subcellularLocation>
</comment>
<dbReference type="HAMAP" id="MF_01416">
    <property type="entry name" value="ATP_synth_delta_bact"/>
    <property type="match status" value="1"/>
</dbReference>
<name>A0ABU9W445_9MICO</name>
<dbReference type="PROSITE" id="PS00389">
    <property type="entry name" value="ATPASE_DELTA"/>
    <property type="match status" value="1"/>
</dbReference>
<dbReference type="RefSeq" id="WP_342112877.1">
    <property type="nucleotide sequence ID" value="NZ_JBCAUN010000001.1"/>
</dbReference>
<dbReference type="Pfam" id="PF00213">
    <property type="entry name" value="OSCP"/>
    <property type="match status" value="1"/>
</dbReference>
<dbReference type="NCBIfam" id="NF009967">
    <property type="entry name" value="PRK13430.1"/>
    <property type="match status" value="1"/>
</dbReference>
<keyword evidence="10" id="KW-1185">Reference proteome</keyword>
<evidence type="ECO:0000313" key="10">
    <source>
        <dbReference type="Proteomes" id="UP001425155"/>
    </source>
</evidence>
<keyword evidence="6 8" id="KW-0139">CF(1)</keyword>
<keyword evidence="5 8" id="KW-0472">Membrane</keyword>
<evidence type="ECO:0000256" key="6">
    <source>
        <dbReference type="ARBA" id="ARBA00023196"/>
    </source>
</evidence>
<accession>A0ABU9W445</accession>
<keyword evidence="8" id="KW-1003">Cell membrane</keyword>
<evidence type="ECO:0000256" key="3">
    <source>
        <dbReference type="ARBA" id="ARBA00022781"/>
    </source>
</evidence>
<dbReference type="PRINTS" id="PR00125">
    <property type="entry name" value="ATPASEDELTA"/>
</dbReference>